<accession>A0AAG5DRV1</accession>
<feature type="region of interest" description="Disordered" evidence="1">
    <location>
        <begin position="117"/>
        <end position="138"/>
    </location>
</feature>
<protein>
    <submittedName>
        <fullName evidence="2">Uncharacterized protein</fullName>
    </submittedName>
</protein>
<organism evidence="2 3">
    <name type="scientific">Anopheles atroparvus</name>
    <name type="common">European mosquito</name>
    <dbReference type="NCBI Taxonomy" id="41427"/>
    <lineage>
        <taxon>Eukaryota</taxon>
        <taxon>Metazoa</taxon>
        <taxon>Ecdysozoa</taxon>
        <taxon>Arthropoda</taxon>
        <taxon>Hexapoda</taxon>
        <taxon>Insecta</taxon>
        <taxon>Pterygota</taxon>
        <taxon>Neoptera</taxon>
        <taxon>Endopterygota</taxon>
        <taxon>Diptera</taxon>
        <taxon>Nematocera</taxon>
        <taxon>Culicoidea</taxon>
        <taxon>Culicidae</taxon>
        <taxon>Anophelinae</taxon>
        <taxon>Anopheles</taxon>
    </lineage>
</organism>
<reference evidence="2" key="1">
    <citation type="submission" date="2024-04" db="UniProtKB">
        <authorList>
            <consortium name="EnsemblMetazoa"/>
        </authorList>
    </citation>
    <scope>IDENTIFICATION</scope>
    <source>
        <strain evidence="2">EBRO</strain>
    </source>
</reference>
<feature type="region of interest" description="Disordered" evidence="1">
    <location>
        <begin position="1"/>
        <end position="30"/>
    </location>
</feature>
<evidence type="ECO:0000313" key="3">
    <source>
        <dbReference type="Proteomes" id="UP000075880"/>
    </source>
</evidence>
<keyword evidence="3" id="KW-1185">Reference proteome</keyword>
<evidence type="ECO:0000256" key="1">
    <source>
        <dbReference type="SAM" id="MobiDB-lite"/>
    </source>
</evidence>
<name>A0AAG5DRV1_ANOAO</name>
<dbReference type="EnsemblMetazoa" id="ENSAATROPT015670">
    <property type="protein sequence ID" value="ENSAATROPP013886"/>
    <property type="gene ID" value="ENSAATROPG012795"/>
</dbReference>
<sequence>MSHGRRRSGPHLVQHPGMEGHTASRSREGPWCTRNPANSSCVIFAFGFSPECPLTCAQDRLLGPCFKTGPEGTSISVIHRRSGEWSPMARCRYMPQWHALPSTRVPCESITHPTVHRTRLNSGRPGGPPNPPFAAQAF</sequence>
<dbReference type="Proteomes" id="UP000075880">
    <property type="component" value="Unassembled WGS sequence"/>
</dbReference>
<proteinExistence type="predicted"/>
<dbReference type="AlphaFoldDB" id="A0AAG5DRV1"/>
<evidence type="ECO:0000313" key="2">
    <source>
        <dbReference type="EnsemblMetazoa" id="ENSAATROPP013886"/>
    </source>
</evidence>